<comment type="caution">
    <text evidence="2">The sequence shown here is derived from an EMBL/GenBank/DDBJ whole genome shotgun (WGS) entry which is preliminary data.</text>
</comment>
<dbReference type="AlphaFoldDB" id="A0A8J5S9P6"/>
<evidence type="ECO:0000256" key="1">
    <source>
        <dbReference type="SAM" id="MobiDB-lite"/>
    </source>
</evidence>
<reference evidence="2" key="2">
    <citation type="submission" date="2021-02" db="EMBL/GenBank/DDBJ databases">
        <authorList>
            <person name="Kimball J.A."/>
            <person name="Haas M.W."/>
            <person name="Macchietto M."/>
            <person name="Kono T."/>
            <person name="Duquette J."/>
            <person name="Shao M."/>
        </authorList>
    </citation>
    <scope>NUCLEOTIDE SEQUENCE</scope>
    <source>
        <tissue evidence="2">Fresh leaf tissue</tissue>
    </source>
</reference>
<keyword evidence="3" id="KW-1185">Reference proteome</keyword>
<gene>
    <name evidence="2" type="ORF">GUJ93_ZPchr0002g23706</name>
</gene>
<reference evidence="2" key="1">
    <citation type="journal article" date="2021" name="bioRxiv">
        <title>Whole Genome Assembly and Annotation of Northern Wild Rice, Zizania palustris L., Supports a Whole Genome Duplication in the Zizania Genus.</title>
        <authorList>
            <person name="Haas M."/>
            <person name="Kono T."/>
            <person name="Macchietto M."/>
            <person name="Millas R."/>
            <person name="McGilp L."/>
            <person name="Shao M."/>
            <person name="Duquette J."/>
            <person name="Hirsch C.N."/>
            <person name="Kimball J."/>
        </authorList>
    </citation>
    <scope>NUCLEOTIDE SEQUENCE</scope>
    <source>
        <tissue evidence="2">Fresh leaf tissue</tissue>
    </source>
</reference>
<dbReference type="EMBL" id="JAAALK010000287">
    <property type="protein sequence ID" value="KAG8058795.1"/>
    <property type="molecule type" value="Genomic_DNA"/>
</dbReference>
<evidence type="ECO:0000313" key="2">
    <source>
        <dbReference type="EMBL" id="KAG8058795.1"/>
    </source>
</evidence>
<accession>A0A8J5S9P6</accession>
<sequence>MDAIIIAAIMPSLRRGNPKTERSGSRSGQLIGGLRTPCRDDASMPPIMGAADRTAASPGHGHGHGSMDLGYSSVFSAPATTYVPGSGSFVYYCCA</sequence>
<protein>
    <submittedName>
        <fullName evidence="2">Uncharacterized protein</fullName>
    </submittedName>
</protein>
<proteinExistence type="predicted"/>
<dbReference type="Proteomes" id="UP000729402">
    <property type="component" value="Unassembled WGS sequence"/>
</dbReference>
<feature type="region of interest" description="Disordered" evidence="1">
    <location>
        <begin position="15"/>
        <end position="63"/>
    </location>
</feature>
<organism evidence="2 3">
    <name type="scientific">Zizania palustris</name>
    <name type="common">Northern wild rice</name>
    <dbReference type="NCBI Taxonomy" id="103762"/>
    <lineage>
        <taxon>Eukaryota</taxon>
        <taxon>Viridiplantae</taxon>
        <taxon>Streptophyta</taxon>
        <taxon>Embryophyta</taxon>
        <taxon>Tracheophyta</taxon>
        <taxon>Spermatophyta</taxon>
        <taxon>Magnoliopsida</taxon>
        <taxon>Liliopsida</taxon>
        <taxon>Poales</taxon>
        <taxon>Poaceae</taxon>
        <taxon>BOP clade</taxon>
        <taxon>Oryzoideae</taxon>
        <taxon>Oryzeae</taxon>
        <taxon>Zizaniinae</taxon>
        <taxon>Zizania</taxon>
    </lineage>
</organism>
<evidence type="ECO:0000313" key="3">
    <source>
        <dbReference type="Proteomes" id="UP000729402"/>
    </source>
</evidence>
<name>A0A8J5S9P6_ZIZPA</name>